<reference evidence="1 2" key="1">
    <citation type="journal article" date="2018" name="Front. Microbiol.">
        <title>Phylogeny of Vibrio vulnificus from the Analysis of the Core-Genome: Implications for Intra-Species Taxonomy.</title>
        <authorList>
            <person name="Roig F.J."/>
            <person name="Gonzalez-Candelas F."/>
            <person name="Sanjuan E."/>
            <person name="Fouz B."/>
            <person name="Feil E.J."/>
            <person name="Llorens C."/>
            <person name="Baker-Austin C."/>
            <person name="Oliver J.D."/>
            <person name="Danin-Poleg Y."/>
            <person name="Gibas C.J."/>
            <person name="Kashi Y."/>
            <person name="Gulig P.A."/>
            <person name="Morrison S.S."/>
            <person name="Amaro C."/>
        </authorList>
    </citation>
    <scope>NUCLEOTIDE SEQUENCE [LARGE SCALE GENOMIC DNA]</scope>
    <source>
        <strain evidence="1 2">CECT4608</strain>
    </source>
</reference>
<dbReference type="SUPFAM" id="SSF52540">
    <property type="entry name" value="P-loop containing nucleoside triphosphate hydrolases"/>
    <property type="match status" value="1"/>
</dbReference>
<dbReference type="EMBL" id="PDGH01000113">
    <property type="protein sequence ID" value="POB45534.1"/>
    <property type="molecule type" value="Genomic_DNA"/>
</dbReference>
<name>A0A2S3R047_VIBVL</name>
<dbReference type="AlphaFoldDB" id="A0A2S3R047"/>
<accession>A0A2S3R047</accession>
<dbReference type="Gene3D" id="3.40.50.300">
    <property type="entry name" value="P-loop containing nucleotide triphosphate hydrolases"/>
    <property type="match status" value="1"/>
</dbReference>
<protein>
    <submittedName>
        <fullName evidence="1">AAA family ATPase</fullName>
    </submittedName>
</protein>
<sequence>MPKIIFVSGVHGVGKSTLCGKLSEKFRWSHYSCSDLIKENSDYVEGTKLVSSADKNQQALLIGLSQLTEEVVLLDGHFCLLNDEEQVIELSFEVFDAISPSAILLVTCEEETIHQRLKQRGGHVISLDKLAELQKHEILRSKHYSSQSNCKLFDYRSPNPCADLMLDLRTCV</sequence>
<evidence type="ECO:0000313" key="1">
    <source>
        <dbReference type="EMBL" id="POB45534.1"/>
    </source>
</evidence>
<evidence type="ECO:0000313" key="2">
    <source>
        <dbReference type="Proteomes" id="UP000237466"/>
    </source>
</evidence>
<dbReference type="Proteomes" id="UP000237466">
    <property type="component" value="Unassembled WGS sequence"/>
</dbReference>
<organism evidence="1 2">
    <name type="scientific">Vibrio vulnificus</name>
    <dbReference type="NCBI Taxonomy" id="672"/>
    <lineage>
        <taxon>Bacteria</taxon>
        <taxon>Pseudomonadati</taxon>
        <taxon>Pseudomonadota</taxon>
        <taxon>Gammaproteobacteria</taxon>
        <taxon>Vibrionales</taxon>
        <taxon>Vibrionaceae</taxon>
        <taxon>Vibrio</taxon>
    </lineage>
</organism>
<dbReference type="RefSeq" id="WP_045622787.1">
    <property type="nucleotide sequence ID" value="NZ_CP027031.1"/>
</dbReference>
<comment type="caution">
    <text evidence="1">The sequence shown here is derived from an EMBL/GenBank/DDBJ whole genome shotgun (WGS) entry which is preliminary data.</text>
</comment>
<proteinExistence type="predicted"/>
<gene>
    <name evidence="1" type="ORF">CRN52_16290</name>
</gene>
<dbReference type="InterPro" id="IPR027417">
    <property type="entry name" value="P-loop_NTPase"/>
</dbReference>
<dbReference type="Pfam" id="PF13207">
    <property type="entry name" value="AAA_17"/>
    <property type="match status" value="1"/>
</dbReference>